<reference evidence="2" key="1">
    <citation type="submission" date="2021-03" db="EMBL/GenBank/DDBJ databases">
        <title>Human Oral Microbial Genomes.</title>
        <authorList>
            <person name="Johnston C.D."/>
            <person name="Chen T."/>
            <person name="Dewhirst F.E."/>
        </authorList>
    </citation>
    <scope>NUCLEOTIDE SEQUENCE</scope>
    <source>
        <strain evidence="2">F0714</strain>
    </source>
</reference>
<dbReference type="SUPFAM" id="SSF81301">
    <property type="entry name" value="Nucleotidyltransferase"/>
    <property type="match status" value="1"/>
</dbReference>
<dbReference type="EMBL" id="CP072385">
    <property type="protein sequence ID" value="QUC10108.1"/>
    <property type="molecule type" value="Genomic_DNA"/>
</dbReference>
<evidence type="ECO:0000313" key="3">
    <source>
        <dbReference type="Proteomes" id="UP000677180"/>
    </source>
</evidence>
<dbReference type="Proteomes" id="UP000677180">
    <property type="component" value="Chromosome"/>
</dbReference>
<gene>
    <name evidence="2" type="ORF">J5A53_09835</name>
</gene>
<dbReference type="PANTHER" id="PTHR47837">
    <property type="entry name" value="GTP PYROPHOSPHOKINASE YJBM"/>
    <property type="match status" value="1"/>
</dbReference>
<proteinExistence type="predicted"/>
<dbReference type="Gene3D" id="3.30.460.10">
    <property type="entry name" value="Beta Polymerase, domain 2"/>
    <property type="match status" value="1"/>
</dbReference>
<name>A0AB37HT33_9ACTN</name>
<dbReference type="RefSeq" id="WP_041696326.1">
    <property type="nucleotide sequence ID" value="NZ_CP040007.1"/>
</dbReference>
<evidence type="ECO:0000313" key="2">
    <source>
        <dbReference type="EMBL" id="QUC10108.1"/>
    </source>
</evidence>
<protein>
    <recommendedName>
        <fullName evidence="4">Transposase</fullName>
    </recommendedName>
</protein>
<evidence type="ECO:0008006" key="4">
    <source>
        <dbReference type="Google" id="ProtNLM"/>
    </source>
</evidence>
<feature type="compositionally biased region" description="Basic and acidic residues" evidence="1">
    <location>
        <begin position="125"/>
        <end position="134"/>
    </location>
</feature>
<dbReference type="AlphaFoldDB" id="A0AB37HT33"/>
<organism evidence="2 3">
    <name type="scientific">Arachnia propionica</name>
    <dbReference type="NCBI Taxonomy" id="1750"/>
    <lineage>
        <taxon>Bacteria</taxon>
        <taxon>Bacillati</taxon>
        <taxon>Actinomycetota</taxon>
        <taxon>Actinomycetes</taxon>
        <taxon>Propionibacteriales</taxon>
        <taxon>Propionibacteriaceae</taxon>
        <taxon>Arachnia</taxon>
    </lineage>
</organism>
<feature type="region of interest" description="Disordered" evidence="1">
    <location>
        <begin position="117"/>
        <end position="140"/>
    </location>
</feature>
<sequence length="154" mass="17486">MNAGISPPSNSQVEKADSQLRKIFRGEKPTEALEHCLEVVERHRQTYARLMLNANIGVRRYAQELGIEAQATQRLKRMQTIIEKLTERESRMNLARMHDIGGVRVVVDDLDALRRLQGEGGGEATQERGRDNRLRGQTPAEWLSGCPPHLHVLR</sequence>
<dbReference type="InterPro" id="IPR052366">
    <property type="entry name" value="GTP_Pyrophosphokinase"/>
</dbReference>
<dbReference type="InterPro" id="IPR043519">
    <property type="entry name" value="NT_sf"/>
</dbReference>
<dbReference type="GeneID" id="64406623"/>
<evidence type="ECO:0000256" key="1">
    <source>
        <dbReference type="SAM" id="MobiDB-lite"/>
    </source>
</evidence>
<accession>A0AB37HT33</accession>
<dbReference type="PANTHER" id="PTHR47837:SF1">
    <property type="entry name" value="GTP PYROPHOSPHOKINASE YJBM"/>
    <property type="match status" value="1"/>
</dbReference>